<dbReference type="EMBL" id="JBGMEL010000024">
    <property type="protein sequence ID" value="MFA0792406.1"/>
    <property type="molecule type" value="Genomic_DNA"/>
</dbReference>
<dbReference type="RefSeq" id="WP_371844780.1">
    <property type="nucleotide sequence ID" value="NZ_JBGMEL010000024.1"/>
</dbReference>
<accession>A0ABV4NTR3</accession>
<evidence type="ECO:0000313" key="1">
    <source>
        <dbReference type="EMBL" id="MFA0792406.1"/>
    </source>
</evidence>
<organism evidence="1 2">
    <name type="scientific">Microbulbifer echini</name>
    <dbReference type="NCBI Taxonomy" id="1529067"/>
    <lineage>
        <taxon>Bacteria</taxon>
        <taxon>Pseudomonadati</taxon>
        <taxon>Pseudomonadota</taxon>
        <taxon>Gammaproteobacteria</taxon>
        <taxon>Cellvibrionales</taxon>
        <taxon>Microbulbiferaceae</taxon>
        <taxon>Microbulbifer</taxon>
    </lineage>
</organism>
<sequence length="61" mass="6732">MLIYLTHKIAGKIQLYPDKLASLTEKTYTIIRMGSCSLPAGINETEQFSGAKMKNGSARKL</sequence>
<reference evidence="1 2" key="1">
    <citation type="submission" date="2024-08" db="EMBL/GenBank/DDBJ databases">
        <authorList>
            <person name="Ishaq N."/>
        </authorList>
    </citation>
    <scope>NUCLEOTIDE SEQUENCE [LARGE SCALE GENOMIC DNA]</scope>
    <source>
        <strain evidence="1 2">JCM 30400</strain>
    </source>
</reference>
<keyword evidence="2" id="KW-1185">Reference proteome</keyword>
<evidence type="ECO:0000313" key="2">
    <source>
        <dbReference type="Proteomes" id="UP001569414"/>
    </source>
</evidence>
<dbReference type="Proteomes" id="UP001569414">
    <property type="component" value="Unassembled WGS sequence"/>
</dbReference>
<protein>
    <submittedName>
        <fullName evidence="1">Uncharacterized protein</fullName>
    </submittedName>
</protein>
<comment type="caution">
    <text evidence="1">The sequence shown here is derived from an EMBL/GenBank/DDBJ whole genome shotgun (WGS) entry which is preliminary data.</text>
</comment>
<proteinExistence type="predicted"/>
<gene>
    <name evidence="1" type="ORF">ACCI51_17850</name>
</gene>
<name>A0ABV4NTR3_9GAMM</name>